<dbReference type="Pfam" id="PF03796">
    <property type="entry name" value="DnaB_C"/>
    <property type="match status" value="1"/>
</dbReference>
<name>A0A2K9YT85_METHO</name>
<evidence type="ECO:0000313" key="1">
    <source>
        <dbReference type="EMBL" id="AYN65633.1"/>
    </source>
</evidence>
<proteinExistence type="predicted"/>
<dbReference type="RefSeq" id="WP_052039044.1">
    <property type="nucleotide sequence ID" value="NZ_CP026341.1"/>
</dbReference>
<dbReference type="PROSITE" id="PS51199">
    <property type="entry name" value="SF4_HELICASE"/>
    <property type="match status" value="1"/>
</dbReference>
<dbReference type="AlphaFoldDB" id="A0A2K9YT85"/>
<sequence length="300" mass="34325">MSFAIQNLEDIAKDYEFFRQEESKEDKLITQFPFLDDLLGGLKPRQLYFLAARPGVGKTTLAQNIIINSCTNLKNDEYILFFSLEMSAVDVYKKFLLINEAPFLTKQAIEGVKDDTARINSAKESLNSKHILIFDNEEVESITPSFIQKTIINLRDNGIKVKALFIDYFQLLNSDLITILEYKAQEQISRQLKQIAKVNNINVFCLTQLSREYEKKDGLIPTFSDLKGSSGIEQDADVILFLYNQTKNIYSLPEEWRQLNVTVAKNRNGACDTFSVLFKPDTGVFKPTKNNAGVLYEIQR</sequence>
<dbReference type="InterPro" id="IPR027417">
    <property type="entry name" value="P-loop_NTPase"/>
</dbReference>
<dbReference type="Gene3D" id="3.40.50.300">
    <property type="entry name" value="P-loop containing nucleotide triphosphate hydrolases"/>
    <property type="match status" value="1"/>
</dbReference>
<dbReference type="EMBL" id="CP033021">
    <property type="protein sequence ID" value="AYN65633.1"/>
    <property type="molecule type" value="Genomic_DNA"/>
</dbReference>
<evidence type="ECO:0000313" key="2">
    <source>
        <dbReference type="Proteomes" id="UP000029712"/>
    </source>
</evidence>
<dbReference type="OrthoDB" id="396541at2"/>
<protein>
    <submittedName>
        <fullName evidence="1">Repb</fullName>
    </submittedName>
</protein>
<dbReference type="GO" id="GO:0005829">
    <property type="term" value="C:cytosol"/>
    <property type="evidence" value="ECO:0007669"/>
    <property type="project" value="TreeGrafter"/>
</dbReference>
<gene>
    <name evidence="1" type="ORF">KN71_002985</name>
</gene>
<dbReference type="GO" id="GO:0006260">
    <property type="term" value="P:DNA replication"/>
    <property type="evidence" value="ECO:0007669"/>
    <property type="project" value="InterPro"/>
</dbReference>
<dbReference type="SUPFAM" id="SSF52540">
    <property type="entry name" value="P-loop containing nucleoside triphosphate hydrolases"/>
    <property type="match status" value="1"/>
</dbReference>
<reference evidence="1 2" key="2">
    <citation type="submission" date="2018-10" db="EMBL/GenBank/DDBJ databases">
        <title>Detection and isolation of Mycoplasma hominis as a predominant microorganism from pelvic cavity of patient with salpingitis and tubo-ovarian abscess.</title>
        <authorList>
            <person name="Guschin A.E."/>
            <person name="Khayrullina G.A."/>
            <person name="Rakovskaya I.V."/>
            <person name="Shelenkov A.A."/>
            <person name="Shagin D.A."/>
        </authorList>
    </citation>
    <scope>NUCLEOTIDE SEQUENCE [LARGE SCALE GENOMIC DNA]</scope>
    <source>
        <strain evidence="2">TOA</strain>
    </source>
</reference>
<dbReference type="GO" id="GO:0003678">
    <property type="term" value="F:DNA helicase activity"/>
    <property type="evidence" value="ECO:0007669"/>
    <property type="project" value="InterPro"/>
</dbReference>
<accession>A0A2K9YT85</accession>
<dbReference type="PANTHER" id="PTHR30153:SF2">
    <property type="entry name" value="REPLICATIVE DNA HELICASE"/>
    <property type="match status" value="1"/>
</dbReference>
<reference evidence="1 2" key="1">
    <citation type="submission" date="2014-08" db="EMBL/GenBank/DDBJ databases">
        <authorList>
            <person name="Kuleshov K."/>
            <person name="Dedkov V."/>
            <person name="Markelov M."/>
            <person name="Pimkina E."/>
        </authorList>
    </citation>
    <scope>NUCLEOTIDE SEQUENCE [LARGE SCALE GENOMIC DNA]</scope>
    <source>
        <strain evidence="2">TOA</strain>
    </source>
</reference>
<dbReference type="PANTHER" id="PTHR30153">
    <property type="entry name" value="REPLICATIVE DNA HELICASE DNAB"/>
    <property type="match status" value="1"/>
</dbReference>
<dbReference type="Proteomes" id="UP000029712">
    <property type="component" value="Chromosome"/>
</dbReference>
<organism evidence="1 2">
    <name type="scientific">Metamycoplasma hominis</name>
    <name type="common">Mycoplasma hominis</name>
    <dbReference type="NCBI Taxonomy" id="2098"/>
    <lineage>
        <taxon>Bacteria</taxon>
        <taxon>Bacillati</taxon>
        <taxon>Mycoplasmatota</taxon>
        <taxon>Mycoplasmoidales</taxon>
        <taxon>Metamycoplasmataceae</taxon>
        <taxon>Metamycoplasma</taxon>
    </lineage>
</organism>
<dbReference type="GO" id="GO:0005524">
    <property type="term" value="F:ATP binding"/>
    <property type="evidence" value="ECO:0007669"/>
    <property type="project" value="InterPro"/>
</dbReference>
<dbReference type="InterPro" id="IPR007694">
    <property type="entry name" value="DNA_helicase_DnaB-like_C"/>
</dbReference>